<feature type="transmembrane region" description="Helical" evidence="1">
    <location>
        <begin position="46"/>
        <end position="65"/>
    </location>
</feature>
<feature type="transmembrane region" description="Helical" evidence="1">
    <location>
        <begin position="16"/>
        <end position="34"/>
    </location>
</feature>
<feature type="transmembrane region" description="Helical" evidence="1">
    <location>
        <begin position="77"/>
        <end position="97"/>
    </location>
</feature>
<keyword evidence="1" id="KW-0812">Transmembrane</keyword>
<gene>
    <name evidence="2" type="ORF">CODIS_35090</name>
</gene>
<dbReference type="RefSeq" id="WP_069127246.1">
    <property type="nucleotide sequence ID" value="NZ_MARB01000024.1"/>
</dbReference>
<protein>
    <submittedName>
        <fullName evidence="2">Uncharacterized protein</fullName>
    </submittedName>
</protein>
<organism evidence="2 3">
    <name type="scientific">Candidatus Thiodiazotropha endolucinida</name>
    <dbReference type="NCBI Taxonomy" id="1655433"/>
    <lineage>
        <taxon>Bacteria</taxon>
        <taxon>Pseudomonadati</taxon>
        <taxon>Pseudomonadota</taxon>
        <taxon>Gammaproteobacteria</taxon>
        <taxon>Chromatiales</taxon>
        <taxon>Sedimenticolaceae</taxon>
        <taxon>Candidatus Thiodiazotropha</taxon>
    </lineage>
</organism>
<name>A0A7Z0VJJ2_9GAMM</name>
<reference evidence="2 3" key="1">
    <citation type="submission" date="2016-06" db="EMBL/GenBank/DDBJ databases">
        <title>Genome sequence of endosymbiont of Candidatus Endolucinida thiodiazotropha.</title>
        <authorList>
            <person name="Poehlein A."/>
            <person name="Koenig S."/>
            <person name="Heiden S.E."/>
            <person name="Thuermer A."/>
            <person name="Voget S."/>
            <person name="Daniel R."/>
            <person name="Markert S."/>
            <person name="Gros O."/>
            <person name="Schweder T."/>
        </authorList>
    </citation>
    <scope>NUCLEOTIDE SEQUENCE [LARGE SCALE GENOMIC DNA]</scope>
    <source>
        <strain evidence="2 3">COS</strain>
    </source>
</reference>
<dbReference type="EMBL" id="MARB01000024">
    <property type="protein sequence ID" value="ODJ86314.1"/>
    <property type="molecule type" value="Genomic_DNA"/>
</dbReference>
<comment type="caution">
    <text evidence="2">The sequence shown here is derived from an EMBL/GenBank/DDBJ whole genome shotgun (WGS) entry which is preliminary data.</text>
</comment>
<evidence type="ECO:0000256" key="1">
    <source>
        <dbReference type="SAM" id="Phobius"/>
    </source>
</evidence>
<accession>A0A7Z0VJJ2</accession>
<dbReference type="AlphaFoldDB" id="A0A7Z0VJJ2"/>
<keyword evidence="1" id="KW-1133">Transmembrane helix</keyword>
<proteinExistence type="predicted"/>
<keyword evidence="1" id="KW-0472">Membrane</keyword>
<evidence type="ECO:0000313" key="2">
    <source>
        <dbReference type="EMBL" id="ODJ86314.1"/>
    </source>
</evidence>
<sequence>MRRLVDATKWVSSHQSITGFATLVGTVIGIIAALRSQDTWIQVSGLFLAIFAGLILLSVCFPYIVMISRWLTWKFSLGLVIGAVAIAFLFPVVAPVVDQMISQPGEIEVTHTVPTSNSTLKRASDSFDVFFSTAIKGRDKRKVFVSIEPKYPVKWFWIIDIFDEIHELNIEPTRYFPNEAVPRFEYGKKYTVEITGSPLKEKVVVVFHTPKKQED</sequence>
<keyword evidence="3" id="KW-1185">Reference proteome</keyword>
<evidence type="ECO:0000313" key="3">
    <source>
        <dbReference type="Proteomes" id="UP000094769"/>
    </source>
</evidence>
<dbReference type="Proteomes" id="UP000094769">
    <property type="component" value="Unassembled WGS sequence"/>
</dbReference>